<evidence type="ECO:0000256" key="3">
    <source>
        <dbReference type="PROSITE-ProRule" id="PRU01248"/>
    </source>
</evidence>
<dbReference type="AlphaFoldDB" id="A0A1F2PF99"/>
<dbReference type="InterPro" id="IPR011010">
    <property type="entry name" value="DNA_brk_join_enz"/>
</dbReference>
<dbReference type="GO" id="GO:0003677">
    <property type="term" value="F:DNA binding"/>
    <property type="evidence" value="ECO:0007669"/>
    <property type="project" value="UniProtKB-UniRule"/>
</dbReference>
<dbReference type="PROSITE" id="PS51900">
    <property type="entry name" value="CB"/>
    <property type="match status" value="1"/>
</dbReference>
<feature type="domain" description="Tyr recombinase" evidence="4">
    <location>
        <begin position="121"/>
        <end position="310"/>
    </location>
</feature>
<evidence type="ECO:0000256" key="2">
    <source>
        <dbReference type="ARBA" id="ARBA00023172"/>
    </source>
</evidence>
<dbReference type="Pfam" id="PF00589">
    <property type="entry name" value="Phage_integrase"/>
    <property type="match status" value="1"/>
</dbReference>
<dbReference type="STRING" id="52694.ACWI_26720"/>
<dbReference type="Gene3D" id="1.10.150.130">
    <property type="match status" value="1"/>
</dbReference>
<dbReference type="InterPro" id="IPR002104">
    <property type="entry name" value="Integrase_catalytic"/>
</dbReference>
<evidence type="ECO:0000256" key="1">
    <source>
        <dbReference type="ARBA" id="ARBA00023125"/>
    </source>
</evidence>
<comment type="caution">
    <text evidence="6">The sequence shown here is derived from an EMBL/GenBank/DDBJ whole genome shotgun (WGS) entry which is preliminary data.</text>
</comment>
<accession>A0A1F2PF99</accession>
<dbReference type="PANTHER" id="PTHR30349:SF81">
    <property type="entry name" value="TYROSINE RECOMBINASE XERC"/>
    <property type="match status" value="1"/>
</dbReference>
<dbReference type="PANTHER" id="PTHR30349">
    <property type="entry name" value="PHAGE INTEGRASE-RELATED"/>
    <property type="match status" value="1"/>
</dbReference>
<dbReference type="SUPFAM" id="SSF56349">
    <property type="entry name" value="DNA breaking-rejoining enzymes"/>
    <property type="match status" value="1"/>
</dbReference>
<dbReference type="InterPro" id="IPR044068">
    <property type="entry name" value="CB"/>
</dbReference>
<dbReference type="GO" id="GO:0015074">
    <property type="term" value="P:DNA integration"/>
    <property type="evidence" value="ECO:0007669"/>
    <property type="project" value="InterPro"/>
</dbReference>
<dbReference type="InterPro" id="IPR050090">
    <property type="entry name" value="Tyrosine_recombinase_XerCD"/>
</dbReference>
<dbReference type="CDD" id="cd01182">
    <property type="entry name" value="INT_RitC_C_like"/>
    <property type="match status" value="1"/>
</dbReference>
<dbReference type="InterPro" id="IPR010998">
    <property type="entry name" value="Integrase_recombinase_N"/>
</dbReference>
<dbReference type="PROSITE" id="PS51898">
    <property type="entry name" value="TYR_RECOMBINASE"/>
    <property type="match status" value="1"/>
</dbReference>
<organism evidence="6 7">
    <name type="scientific">Acetobacterium wieringae</name>
    <dbReference type="NCBI Taxonomy" id="52694"/>
    <lineage>
        <taxon>Bacteria</taxon>
        <taxon>Bacillati</taxon>
        <taxon>Bacillota</taxon>
        <taxon>Clostridia</taxon>
        <taxon>Eubacteriales</taxon>
        <taxon>Eubacteriaceae</taxon>
        <taxon>Acetobacterium</taxon>
    </lineage>
</organism>
<gene>
    <name evidence="6" type="primary">xerD_3</name>
    <name evidence="6" type="ORF">ACWI_26720</name>
</gene>
<dbReference type="OrthoDB" id="9801717at2"/>
<sequence>MKPTDLAKYISQYLTVYLTGTKGLSSNTIASRRDTFILLFQFLKVEKKMDATKVVISDLGVELILDFLNWIEIVRKCSISTRNIRLSGIKAFFQYIQTQTPDYMHISQQILSIQPKKCPEEIMEYLTLDGIKAILDAVDTRSFSGRRDLVLLSVLYDSGARVQEIADLIVGDVRLQNPATVRLTGKGNKKRIVPLMKPTVQLLQQYLNENHLLSSENYYQPVFSNRSKSKLTRAGIAYILDKYVCSARNKAPLLVPEKVSPHSLRHSKAMHLLQSGVPLIYIRDYLGHSEIATTEIYARCDTKQKRKALETAYTVLHNPQLPAWEKDEDLMQWLKSLC</sequence>
<evidence type="ECO:0000259" key="4">
    <source>
        <dbReference type="PROSITE" id="PS51898"/>
    </source>
</evidence>
<dbReference type="EMBL" id="LKEU01000035">
    <property type="protein sequence ID" value="OFV70030.1"/>
    <property type="molecule type" value="Genomic_DNA"/>
</dbReference>
<dbReference type="InterPro" id="IPR013762">
    <property type="entry name" value="Integrase-like_cat_sf"/>
</dbReference>
<evidence type="ECO:0000313" key="7">
    <source>
        <dbReference type="Proteomes" id="UP000176244"/>
    </source>
</evidence>
<feature type="domain" description="Core-binding (CB)" evidence="5">
    <location>
        <begin position="1"/>
        <end position="97"/>
    </location>
</feature>
<dbReference type="GO" id="GO:0006310">
    <property type="term" value="P:DNA recombination"/>
    <property type="evidence" value="ECO:0007669"/>
    <property type="project" value="UniProtKB-KW"/>
</dbReference>
<proteinExistence type="predicted"/>
<name>A0A1F2PF99_9FIRM</name>
<protein>
    <submittedName>
        <fullName evidence="6">Tyrosine recombinase XerD</fullName>
    </submittedName>
</protein>
<evidence type="ECO:0000259" key="5">
    <source>
        <dbReference type="PROSITE" id="PS51900"/>
    </source>
</evidence>
<evidence type="ECO:0000313" key="6">
    <source>
        <dbReference type="EMBL" id="OFV70030.1"/>
    </source>
</evidence>
<dbReference type="Gene3D" id="1.10.443.10">
    <property type="entry name" value="Intergrase catalytic core"/>
    <property type="match status" value="1"/>
</dbReference>
<keyword evidence="1 3" id="KW-0238">DNA-binding</keyword>
<keyword evidence="2" id="KW-0233">DNA recombination</keyword>
<dbReference type="Proteomes" id="UP000176244">
    <property type="component" value="Unassembled WGS sequence"/>
</dbReference>
<dbReference type="RefSeq" id="WP_070371933.1">
    <property type="nucleotide sequence ID" value="NZ_JAIPPU010000002.1"/>
</dbReference>
<reference evidence="6 7" key="1">
    <citation type="submission" date="2015-09" db="EMBL/GenBank/DDBJ databases">
        <title>Genome sequence of Acetobacterium wieringae DSM 1911.</title>
        <authorList>
            <person name="Poehlein A."/>
            <person name="Bengelsdorf F.R."/>
            <person name="Schiel-Bengelsdorf B."/>
            <person name="Duerre P."/>
            <person name="Daniel R."/>
        </authorList>
    </citation>
    <scope>NUCLEOTIDE SEQUENCE [LARGE SCALE GENOMIC DNA]</scope>
    <source>
        <strain evidence="6 7">DSM 1911</strain>
    </source>
</reference>